<proteinExistence type="inferred from homology"/>
<sequence>MNIVFNDEALEPLPEIEKLRGKTFVVKYGGSIVNDEKATKNFFRDIALLKMHGINIIIVHGGGPIISKWLKIAGIESRFVNGLRFTDEKVMEVVQMVLAGQVNKDLVLNLNLRGVNAIGICGIDDKLIEAEKKYVIEDGKKIDIGYVGEVKSINERMLLGIIKNGQIPVISPIGFDTDGNKYNINADYVASYISSAIKADKLIILTDVEGVYRDINDRESLIPYLNLDEIETYINEGIICGGMIPKMECCSDAIKNGTKRVHLIYGKNEHCLINDIFSNKGTVIEEKEYDDKCQKII</sequence>
<feature type="site" description="Transition state stabilizer" evidence="9">
    <location>
        <position position="27"/>
    </location>
</feature>
<evidence type="ECO:0000256" key="9">
    <source>
        <dbReference type="HAMAP-Rule" id="MF_00082"/>
    </source>
</evidence>
<dbReference type="GO" id="GO:0005737">
    <property type="term" value="C:cytoplasm"/>
    <property type="evidence" value="ECO:0007669"/>
    <property type="project" value="UniProtKB-SubCell"/>
</dbReference>
<dbReference type="FunFam" id="3.40.1160.10:FF:000004">
    <property type="entry name" value="Acetylglutamate kinase"/>
    <property type="match status" value="1"/>
</dbReference>
<protein>
    <recommendedName>
        <fullName evidence="9">Acetylglutamate kinase</fullName>
        <ecNumber evidence="9">2.7.2.8</ecNumber>
    </recommendedName>
    <alternativeName>
        <fullName evidence="9">N-acetyl-L-glutamate 5-phosphotransferase</fullName>
    </alternativeName>
    <alternativeName>
        <fullName evidence="9">NAG kinase</fullName>
        <shortName evidence="9">NAGK</shortName>
    </alternativeName>
</protein>
<keyword evidence="7 9" id="KW-0067">ATP-binding</keyword>
<comment type="subcellular location">
    <subcellularLocation>
        <location evidence="9">Cytoplasm</location>
    </subcellularLocation>
</comment>
<keyword evidence="6 9" id="KW-0418">Kinase</keyword>
<dbReference type="GO" id="GO:0005524">
    <property type="term" value="F:ATP binding"/>
    <property type="evidence" value="ECO:0007669"/>
    <property type="project" value="UniProtKB-UniRule"/>
</dbReference>
<dbReference type="InterPro" id="IPR001057">
    <property type="entry name" value="Glu/AcGlu_kinase"/>
</dbReference>
<dbReference type="Pfam" id="PF00696">
    <property type="entry name" value="AA_kinase"/>
    <property type="match status" value="1"/>
</dbReference>
<dbReference type="InterPro" id="IPR004662">
    <property type="entry name" value="AcgluKinase_fam"/>
</dbReference>
<dbReference type="Proteomes" id="UP000192468">
    <property type="component" value="Unassembled WGS sequence"/>
</dbReference>
<dbReference type="InterPro" id="IPR036393">
    <property type="entry name" value="AceGlu_kinase-like_sf"/>
</dbReference>
<evidence type="ECO:0000256" key="6">
    <source>
        <dbReference type="ARBA" id="ARBA00022777"/>
    </source>
</evidence>
<dbReference type="Gene3D" id="3.40.1160.10">
    <property type="entry name" value="Acetylglutamate kinase-like"/>
    <property type="match status" value="1"/>
</dbReference>
<accession>A0A1W1XA64</accession>
<keyword evidence="2 9" id="KW-0055">Arginine biosynthesis</keyword>
<evidence type="ECO:0000313" key="12">
    <source>
        <dbReference type="Proteomes" id="UP000192468"/>
    </source>
</evidence>
<evidence type="ECO:0000256" key="7">
    <source>
        <dbReference type="ARBA" id="ARBA00022840"/>
    </source>
</evidence>
<dbReference type="STRING" id="1121291.SAMN02745134_01092"/>
<keyword evidence="12" id="KW-1185">Reference proteome</keyword>
<dbReference type="HAMAP" id="MF_00082">
    <property type="entry name" value="ArgB"/>
    <property type="match status" value="1"/>
</dbReference>
<keyword evidence="4 9" id="KW-0808">Transferase</keyword>
<dbReference type="InterPro" id="IPR041727">
    <property type="entry name" value="NAGK-C"/>
</dbReference>
<evidence type="ECO:0000256" key="5">
    <source>
        <dbReference type="ARBA" id="ARBA00022741"/>
    </source>
</evidence>
<keyword evidence="5 9" id="KW-0547">Nucleotide-binding</keyword>
<keyword evidence="9" id="KW-0963">Cytoplasm</keyword>
<feature type="binding site" evidence="9">
    <location>
        <begin position="62"/>
        <end position="63"/>
    </location>
    <ligand>
        <name>substrate</name>
    </ligand>
</feature>
<comment type="function">
    <text evidence="9">Catalyzes the ATP-dependent phosphorylation of N-acetyl-L-glutamate.</text>
</comment>
<comment type="similarity">
    <text evidence="9">Belongs to the acetylglutamate kinase family. ArgB subfamily.</text>
</comment>
<name>A0A1W1XA64_9CLOT</name>
<reference evidence="11 12" key="1">
    <citation type="submission" date="2017-04" db="EMBL/GenBank/DDBJ databases">
        <authorList>
            <person name="Afonso C.L."/>
            <person name="Miller P.J."/>
            <person name="Scott M.A."/>
            <person name="Spackman E."/>
            <person name="Goraichik I."/>
            <person name="Dimitrov K.M."/>
            <person name="Suarez D.L."/>
            <person name="Swayne D.E."/>
        </authorList>
    </citation>
    <scope>NUCLEOTIDE SEQUENCE [LARGE SCALE GENOMIC DNA]</scope>
    <source>
        <strain evidence="11 12">DSM 12555</strain>
    </source>
</reference>
<dbReference type="EC" id="2.7.2.8" evidence="9"/>
<comment type="catalytic activity">
    <reaction evidence="8 9">
        <text>N-acetyl-L-glutamate + ATP = N-acetyl-L-glutamyl 5-phosphate + ADP</text>
        <dbReference type="Rhea" id="RHEA:14629"/>
        <dbReference type="ChEBI" id="CHEBI:30616"/>
        <dbReference type="ChEBI" id="CHEBI:44337"/>
        <dbReference type="ChEBI" id="CHEBI:57936"/>
        <dbReference type="ChEBI" id="CHEBI:456216"/>
        <dbReference type="EC" id="2.7.2.8"/>
    </reaction>
</comment>
<organism evidence="11 12">
    <name type="scientific">Clostridium acidisoli DSM 12555</name>
    <dbReference type="NCBI Taxonomy" id="1121291"/>
    <lineage>
        <taxon>Bacteria</taxon>
        <taxon>Bacillati</taxon>
        <taxon>Bacillota</taxon>
        <taxon>Clostridia</taxon>
        <taxon>Eubacteriales</taxon>
        <taxon>Clostridiaceae</taxon>
        <taxon>Clostridium</taxon>
    </lineage>
</organism>
<dbReference type="CDD" id="cd04250">
    <property type="entry name" value="AAK_NAGK-C"/>
    <property type="match status" value="1"/>
</dbReference>
<evidence type="ECO:0000256" key="8">
    <source>
        <dbReference type="ARBA" id="ARBA00048141"/>
    </source>
</evidence>
<feature type="binding site" evidence="9">
    <location>
        <position position="84"/>
    </location>
    <ligand>
        <name>substrate</name>
    </ligand>
</feature>
<dbReference type="EMBL" id="FWXH01000003">
    <property type="protein sequence ID" value="SMC20779.1"/>
    <property type="molecule type" value="Genomic_DNA"/>
</dbReference>
<evidence type="ECO:0000256" key="4">
    <source>
        <dbReference type="ARBA" id="ARBA00022679"/>
    </source>
</evidence>
<dbReference type="SUPFAM" id="SSF53633">
    <property type="entry name" value="Carbamate kinase-like"/>
    <property type="match status" value="1"/>
</dbReference>
<feature type="domain" description="Aspartate/glutamate/uridylate kinase" evidence="10">
    <location>
        <begin position="22"/>
        <end position="264"/>
    </location>
</feature>
<feature type="site" description="Transition state stabilizer" evidence="9">
    <location>
        <position position="246"/>
    </location>
</feature>
<feature type="binding site" evidence="9">
    <location>
        <position position="183"/>
    </location>
    <ligand>
        <name>substrate</name>
    </ligand>
</feature>
<dbReference type="GO" id="GO:0003991">
    <property type="term" value="F:acetylglutamate kinase activity"/>
    <property type="evidence" value="ECO:0007669"/>
    <property type="project" value="UniProtKB-UniRule"/>
</dbReference>
<evidence type="ECO:0000256" key="1">
    <source>
        <dbReference type="ARBA" id="ARBA00004828"/>
    </source>
</evidence>
<dbReference type="GO" id="GO:0042450">
    <property type="term" value="P:L-arginine biosynthetic process via ornithine"/>
    <property type="evidence" value="ECO:0007669"/>
    <property type="project" value="UniProtKB-UniRule"/>
</dbReference>
<dbReference type="NCBIfam" id="TIGR00761">
    <property type="entry name" value="argB"/>
    <property type="match status" value="1"/>
</dbReference>
<evidence type="ECO:0000313" key="11">
    <source>
        <dbReference type="EMBL" id="SMC20779.1"/>
    </source>
</evidence>
<evidence type="ECO:0000259" key="10">
    <source>
        <dbReference type="Pfam" id="PF00696"/>
    </source>
</evidence>
<dbReference type="PRINTS" id="PR00474">
    <property type="entry name" value="GLU5KINASE"/>
</dbReference>
<dbReference type="UniPathway" id="UPA00068">
    <property type="reaction ID" value="UER00107"/>
</dbReference>
<gene>
    <name evidence="9" type="primary">argB</name>
    <name evidence="11" type="ORF">SAMN02745134_01092</name>
</gene>
<dbReference type="PIRSF" id="PIRSF000728">
    <property type="entry name" value="NAGK"/>
    <property type="match status" value="1"/>
</dbReference>
<dbReference type="InterPro" id="IPR037528">
    <property type="entry name" value="ArgB"/>
</dbReference>
<evidence type="ECO:0000256" key="3">
    <source>
        <dbReference type="ARBA" id="ARBA00022605"/>
    </source>
</evidence>
<keyword evidence="3 9" id="KW-0028">Amino-acid biosynthesis</keyword>
<dbReference type="PANTHER" id="PTHR23342">
    <property type="entry name" value="N-ACETYLGLUTAMATE SYNTHASE"/>
    <property type="match status" value="1"/>
</dbReference>
<dbReference type="InterPro" id="IPR001048">
    <property type="entry name" value="Asp/Glu/Uridylate_kinase"/>
</dbReference>
<evidence type="ECO:0000256" key="2">
    <source>
        <dbReference type="ARBA" id="ARBA00022571"/>
    </source>
</evidence>
<comment type="pathway">
    <text evidence="1 9">Amino-acid biosynthesis; L-arginine biosynthesis; N(2)-acetyl-L-ornithine from L-glutamate: step 2/4.</text>
</comment>
<dbReference type="AlphaFoldDB" id="A0A1W1XA64"/>
<dbReference type="PANTHER" id="PTHR23342:SF0">
    <property type="entry name" value="N-ACETYLGLUTAMATE SYNTHASE, MITOCHONDRIAL"/>
    <property type="match status" value="1"/>
</dbReference>